<feature type="region of interest" description="Disordered" evidence="1">
    <location>
        <begin position="93"/>
        <end position="142"/>
    </location>
</feature>
<protein>
    <recommendedName>
        <fullName evidence="2">3'-5' exonuclease domain-containing protein</fullName>
    </recommendedName>
</protein>
<feature type="compositionally biased region" description="Low complexity" evidence="1">
    <location>
        <begin position="9"/>
        <end position="25"/>
    </location>
</feature>
<comment type="caution">
    <text evidence="3">The sequence shown here is derived from an EMBL/GenBank/DDBJ whole genome shotgun (WGS) entry which is preliminary data.</text>
</comment>
<dbReference type="Gene3D" id="3.30.420.10">
    <property type="entry name" value="Ribonuclease H-like superfamily/Ribonuclease H"/>
    <property type="match status" value="1"/>
</dbReference>
<reference evidence="3 4" key="1">
    <citation type="journal article" date="2023" name="Commun. Biol.">
        <title>Genome analysis of Parmales, the sister group of diatoms, reveals the evolutionary specialization of diatoms from phago-mixotrophs to photoautotrophs.</title>
        <authorList>
            <person name="Ban H."/>
            <person name="Sato S."/>
            <person name="Yoshikawa S."/>
            <person name="Yamada K."/>
            <person name="Nakamura Y."/>
            <person name="Ichinomiya M."/>
            <person name="Sato N."/>
            <person name="Blanc-Mathieu R."/>
            <person name="Endo H."/>
            <person name="Kuwata A."/>
            <person name="Ogata H."/>
        </authorList>
    </citation>
    <scope>NUCLEOTIDE SEQUENCE [LARGE SCALE GENOMIC DNA]</scope>
</reference>
<evidence type="ECO:0000259" key="2">
    <source>
        <dbReference type="Pfam" id="PF01612"/>
    </source>
</evidence>
<feature type="region of interest" description="Disordered" evidence="1">
    <location>
        <begin position="1"/>
        <end position="27"/>
    </location>
</feature>
<dbReference type="InterPro" id="IPR012337">
    <property type="entry name" value="RNaseH-like_sf"/>
</dbReference>
<dbReference type="InterPro" id="IPR002562">
    <property type="entry name" value="3'-5'_exonuclease_dom"/>
</dbReference>
<evidence type="ECO:0000256" key="1">
    <source>
        <dbReference type="SAM" id="MobiDB-lite"/>
    </source>
</evidence>
<dbReference type="SUPFAM" id="SSF53098">
    <property type="entry name" value="Ribonuclease H-like"/>
    <property type="match status" value="1"/>
</dbReference>
<feature type="compositionally biased region" description="Polar residues" evidence="1">
    <location>
        <begin position="93"/>
        <end position="102"/>
    </location>
</feature>
<proteinExistence type="predicted"/>
<feature type="compositionally biased region" description="Pro residues" evidence="1">
    <location>
        <begin position="107"/>
        <end position="118"/>
    </location>
</feature>
<dbReference type="Pfam" id="PF01612">
    <property type="entry name" value="DNA_pol_A_exo1"/>
    <property type="match status" value="1"/>
</dbReference>
<organism evidence="3 4">
    <name type="scientific">Tetraparma gracilis</name>
    <dbReference type="NCBI Taxonomy" id="2962635"/>
    <lineage>
        <taxon>Eukaryota</taxon>
        <taxon>Sar</taxon>
        <taxon>Stramenopiles</taxon>
        <taxon>Ochrophyta</taxon>
        <taxon>Bolidophyceae</taxon>
        <taxon>Parmales</taxon>
        <taxon>Triparmaceae</taxon>
        <taxon>Tetraparma</taxon>
    </lineage>
</organism>
<feature type="domain" description="3'-5' exonuclease" evidence="2">
    <location>
        <begin position="256"/>
        <end position="425"/>
    </location>
</feature>
<feature type="compositionally biased region" description="Low complexity" evidence="1">
    <location>
        <begin position="133"/>
        <end position="142"/>
    </location>
</feature>
<feature type="compositionally biased region" description="Basic and acidic residues" evidence="1">
    <location>
        <begin position="120"/>
        <end position="130"/>
    </location>
</feature>
<dbReference type="EMBL" id="BRYB01000692">
    <property type="protein sequence ID" value="GMI35540.1"/>
    <property type="molecule type" value="Genomic_DNA"/>
</dbReference>
<dbReference type="Proteomes" id="UP001165060">
    <property type="component" value="Unassembled WGS sequence"/>
</dbReference>
<evidence type="ECO:0000313" key="3">
    <source>
        <dbReference type="EMBL" id="GMI35540.1"/>
    </source>
</evidence>
<sequence>MHSPTRTQSCSACSTSFPRSSFSNSQNMKPVEKRTCKTCVAASTSNPNVHPNSPTKASTAACISCCSALPFSSYSNTQMNKPVNARTCRTCVSEKNPSNPNSRPTPASQPKPRAPPPASHADDTHPDNKRSRSPASDASSRKCSACAKSLPATSFSQSQYKRPANKRATCAACLSTAAAAASTAPGGSAAPPPSFSLEPLMDACGARTYLVENGRASPPSAPPLPRPVCDIQKAARREQAYRALLDDLRSDGSPSFLGVDCEGTSPDLFENYGGAGAILVQVSSRNVVVVEALTDRREQLGGGLSDELRAIVADPEIALIFCDAKGDVKALNAEMAAGAGNGGTAGAVTNIIDVQNFQKTGGVKTKAGLAAVLSSAVGVGIGKQSIKKNKWWRLRTPQAMVSAKGFVKYSAADAWGTWLCYEAMRPGGLDSNGAKGGGGADESGIYSRLVELVKGGRPY</sequence>
<keyword evidence="4" id="KW-1185">Reference proteome</keyword>
<accession>A0ABQ6MYK7</accession>
<gene>
    <name evidence="3" type="ORF">TeGR_g3639</name>
</gene>
<evidence type="ECO:0000313" key="4">
    <source>
        <dbReference type="Proteomes" id="UP001165060"/>
    </source>
</evidence>
<dbReference type="InterPro" id="IPR036397">
    <property type="entry name" value="RNaseH_sf"/>
</dbReference>
<name>A0ABQ6MYK7_9STRA</name>